<dbReference type="Gene3D" id="1.10.530.10">
    <property type="match status" value="1"/>
</dbReference>
<gene>
    <name evidence="3" type="ORF">L2672_08890</name>
</gene>
<evidence type="ECO:0000313" key="3">
    <source>
        <dbReference type="EMBL" id="MCL1142805.1"/>
    </source>
</evidence>
<name>A0A9X2CLP4_9GAMM</name>
<dbReference type="InterPro" id="IPR008258">
    <property type="entry name" value="Transglycosylase_SLT_dom_1"/>
</dbReference>
<dbReference type="Pfam" id="PF01464">
    <property type="entry name" value="SLT"/>
    <property type="match status" value="1"/>
</dbReference>
<feature type="domain" description="Transglycosylase SLT" evidence="2">
    <location>
        <begin position="180"/>
        <end position="277"/>
    </location>
</feature>
<dbReference type="SUPFAM" id="SSF53955">
    <property type="entry name" value="Lysozyme-like"/>
    <property type="match status" value="1"/>
</dbReference>
<comment type="caution">
    <text evidence="3">The sequence shown here is derived from an EMBL/GenBank/DDBJ whole genome shotgun (WGS) entry which is preliminary data.</text>
</comment>
<protein>
    <submittedName>
        <fullName evidence="3">Lytic transglycosylase domain-containing protein</fullName>
    </submittedName>
</protein>
<dbReference type="EMBL" id="JAKIKP010000005">
    <property type="protein sequence ID" value="MCL1142805.1"/>
    <property type="molecule type" value="Genomic_DNA"/>
</dbReference>
<evidence type="ECO:0000313" key="4">
    <source>
        <dbReference type="Proteomes" id="UP001139333"/>
    </source>
</evidence>
<dbReference type="PANTHER" id="PTHR37423:SF2">
    <property type="entry name" value="MEMBRANE-BOUND LYTIC MUREIN TRANSGLYCOSYLASE C"/>
    <property type="match status" value="1"/>
</dbReference>
<proteinExistence type="inferred from homology"/>
<dbReference type="InterPro" id="IPR023346">
    <property type="entry name" value="Lysozyme-like_dom_sf"/>
</dbReference>
<evidence type="ECO:0000256" key="1">
    <source>
        <dbReference type="ARBA" id="ARBA00007734"/>
    </source>
</evidence>
<keyword evidence="4" id="KW-1185">Reference proteome</keyword>
<dbReference type="AlphaFoldDB" id="A0A9X2CLP4"/>
<dbReference type="Proteomes" id="UP001139333">
    <property type="component" value="Unassembled WGS sequence"/>
</dbReference>
<dbReference type="CDD" id="cd00254">
    <property type="entry name" value="LT-like"/>
    <property type="match status" value="1"/>
</dbReference>
<comment type="similarity">
    <text evidence="1">Belongs to the transglycosylase Slt family.</text>
</comment>
<evidence type="ECO:0000259" key="2">
    <source>
        <dbReference type="Pfam" id="PF01464"/>
    </source>
</evidence>
<dbReference type="RefSeq" id="WP_248995487.1">
    <property type="nucleotide sequence ID" value="NZ_JAKIKP010000005.1"/>
</dbReference>
<reference evidence="3" key="1">
    <citation type="submission" date="2022-01" db="EMBL/GenBank/DDBJ databases">
        <title>Whole genome-based taxonomy of the Shewanellaceae.</title>
        <authorList>
            <person name="Martin-Rodriguez A.J."/>
        </authorList>
    </citation>
    <scope>NUCLEOTIDE SEQUENCE</scope>
    <source>
        <strain evidence="3">DSM 16422</strain>
    </source>
</reference>
<organism evidence="3 4">
    <name type="scientific">Shewanella gaetbuli</name>
    <dbReference type="NCBI Taxonomy" id="220752"/>
    <lineage>
        <taxon>Bacteria</taxon>
        <taxon>Pseudomonadati</taxon>
        <taxon>Pseudomonadota</taxon>
        <taxon>Gammaproteobacteria</taxon>
        <taxon>Alteromonadales</taxon>
        <taxon>Shewanellaceae</taxon>
        <taxon>Shewanella</taxon>
    </lineage>
</organism>
<accession>A0A9X2CLP4</accession>
<sequence>MRTLMAPVSNLRSNCILYLAIITLGACYFLSSGINAAENQTLEASSSKNPSNKPKIKALYHGGSEQFSVNKPTNPQVKPNPQSTSVVLDNDYPLPPADLSTPAKKQLKATYSEHGILSDLGVSKRKVYQYEKNGITAFTDSQPSHNNFRILLYECFACRPDSTIDWYKTPLFTTKYSYEISQAARRYHVEPALIRAVIHAESAFRSNVVSKAGAMGLMQLMPGTAKDMQVNDAFKAGQNILGGSRYLAMLLTRFNGNMELACAAYNSGPSTVEQYNGVPPYPETKAYVQRVKILYSRYRKVS</sequence>
<dbReference type="PROSITE" id="PS51257">
    <property type="entry name" value="PROKAR_LIPOPROTEIN"/>
    <property type="match status" value="1"/>
</dbReference>
<dbReference type="PANTHER" id="PTHR37423">
    <property type="entry name" value="SOLUBLE LYTIC MUREIN TRANSGLYCOSYLASE-RELATED"/>
    <property type="match status" value="1"/>
</dbReference>